<keyword evidence="2" id="KW-1185">Reference proteome</keyword>
<comment type="caution">
    <text evidence="1">The sequence shown here is derived from an EMBL/GenBank/DDBJ whole genome shotgun (WGS) entry which is preliminary data.</text>
</comment>
<reference evidence="1 2" key="2">
    <citation type="journal article" date="2022" name="Mol. Ecol. Resour.">
        <title>The genomes of chicory, endive, great burdock and yacon provide insights into Asteraceae paleo-polyploidization history and plant inulin production.</title>
        <authorList>
            <person name="Fan W."/>
            <person name="Wang S."/>
            <person name="Wang H."/>
            <person name="Wang A."/>
            <person name="Jiang F."/>
            <person name="Liu H."/>
            <person name="Zhao H."/>
            <person name="Xu D."/>
            <person name="Zhang Y."/>
        </authorList>
    </citation>
    <scope>NUCLEOTIDE SEQUENCE [LARGE SCALE GENOMIC DNA]</scope>
    <source>
        <strain evidence="2">cv. Niubang</strain>
    </source>
</reference>
<accession>A0ACB8ZL48</accession>
<evidence type="ECO:0000313" key="2">
    <source>
        <dbReference type="Proteomes" id="UP001055879"/>
    </source>
</evidence>
<protein>
    <submittedName>
        <fullName evidence="1">Uncharacterized protein</fullName>
    </submittedName>
</protein>
<reference evidence="2" key="1">
    <citation type="journal article" date="2022" name="Mol. Ecol. Resour.">
        <title>The genomes of chicory, endive, great burdock and yacon provide insights into Asteraceae palaeo-polyploidization history and plant inulin production.</title>
        <authorList>
            <person name="Fan W."/>
            <person name="Wang S."/>
            <person name="Wang H."/>
            <person name="Wang A."/>
            <person name="Jiang F."/>
            <person name="Liu H."/>
            <person name="Zhao H."/>
            <person name="Xu D."/>
            <person name="Zhang Y."/>
        </authorList>
    </citation>
    <scope>NUCLEOTIDE SEQUENCE [LARGE SCALE GENOMIC DNA]</scope>
    <source>
        <strain evidence="2">cv. Niubang</strain>
    </source>
</reference>
<evidence type="ECO:0000313" key="1">
    <source>
        <dbReference type="EMBL" id="KAI3697983.1"/>
    </source>
</evidence>
<dbReference type="EMBL" id="CM042056">
    <property type="protein sequence ID" value="KAI3697983.1"/>
    <property type="molecule type" value="Genomic_DNA"/>
</dbReference>
<proteinExistence type="predicted"/>
<gene>
    <name evidence="1" type="ORF">L6452_31092</name>
</gene>
<dbReference type="Proteomes" id="UP001055879">
    <property type="component" value="Linkage Group LG10"/>
</dbReference>
<name>A0ACB8ZL48_ARCLA</name>
<organism evidence="1 2">
    <name type="scientific">Arctium lappa</name>
    <name type="common">Greater burdock</name>
    <name type="synonym">Lappa major</name>
    <dbReference type="NCBI Taxonomy" id="4217"/>
    <lineage>
        <taxon>Eukaryota</taxon>
        <taxon>Viridiplantae</taxon>
        <taxon>Streptophyta</taxon>
        <taxon>Embryophyta</taxon>
        <taxon>Tracheophyta</taxon>
        <taxon>Spermatophyta</taxon>
        <taxon>Magnoliopsida</taxon>
        <taxon>eudicotyledons</taxon>
        <taxon>Gunneridae</taxon>
        <taxon>Pentapetalae</taxon>
        <taxon>asterids</taxon>
        <taxon>campanulids</taxon>
        <taxon>Asterales</taxon>
        <taxon>Asteraceae</taxon>
        <taxon>Carduoideae</taxon>
        <taxon>Cardueae</taxon>
        <taxon>Arctiinae</taxon>
        <taxon>Arctium</taxon>
    </lineage>
</organism>
<sequence>MASSLASIEALVAKLKEEMFSKNKNDHLNYSFVSPSAYDTAWLAMIPHPHERNTPLFKSCLEWLLNNQNRRGYWGESMSGDLPTIDALPATLASMVVLQKWGIGDKNIEKDQSDREELVDKCQYPPLMAYLETFPPTEYKVDQETITKHLSEDGSLFQSPSATAQAYISTGNQKCLNYLMQVVQKCPNGVPQMYPMDEELVELSMVDQVERLGLSEYFTEEIDNILKKVLYRSYKGQELLQESMNFIPAKLYKDSLAFRLFRLGGYNISPNLTFIGENEADQARSFSIKMLQKISTMKKIVDDNVVILPNLSKVIEEELSIPWIARLDHLDHRMWIEQNKEGPMWIGKASFYRLSCVHSIGLMELAVQNYAFRQLIYQNELKELKWWSKMWGLTEMGFGREKTTYCYFAVAASTSLPHDSIIRMLVAKSAILITVADDFFDMRGSLEELQVLIEAIHRWDGKGLSGPSKVIFNVLDDLVTDATKILALQEKIDVTEDFRDLWREIFNSWLTETTWGKSSYMPSKDEYMETGMISIATHVLVLTSSCFLNPNIPKNKIKPQRYENITRSLMASARLVNDIQSYQKEQIEGKMNLVLLHFKENPDASMDDSIDQVKRLLETKRKELLKHVFTDDNSDFPKQWKYLHLSCFKVFQMLYNSTNLYDKGTELEVDIERAIYITPENEFSKQLKPETTFNPFPKKKNLVINNRYEQAPLQRYGQGRMRIRCHRLPEHTMRTVSLKVFKPSFFNLSFT</sequence>